<reference evidence="11" key="1">
    <citation type="submission" date="2018-05" db="EMBL/GenBank/DDBJ databases">
        <authorList>
            <person name="Datahose"/>
        </authorList>
    </citation>
    <scope>NUCLEOTIDE SEQUENCE</scope>
</reference>
<evidence type="ECO:0000313" key="11">
    <source>
        <dbReference type="Ensembl" id="ENSACLP00000044452.1"/>
    </source>
</evidence>
<keyword evidence="12" id="KW-1185">Reference proteome</keyword>
<dbReference type="GO" id="GO:0031490">
    <property type="term" value="F:chromatin DNA binding"/>
    <property type="evidence" value="ECO:0007669"/>
    <property type="project" value="TreeGrafter"/>
</dbReference>
<evidence type="ECO:0000256" key="7">
    <source>
        <dbReference type="ARBA" id="ARBA00023163"/>
    </source>
</evidence>
<dbReference type="PANTHER" id="PTHR22597:SF0">
    <property type="entry name" value="POLYCOMB PROTEIN SUZ12"/>
    <property type="match status" value="1"/>
</dbReference>
<name>A0AAX7SIX3_ASTCA</name>
<keyword evidence="6" id="KW-0805">Transcription regulation</keyword>
<keyword evidence="5" id="KW-0156">Chromatin regulator</keyword>
<dbReference type="GO" id="GO:0035098">
    <property type="term" value="C:ESC/E(Z) complex"/>
    <property type="evidence" value="ECO:0007669"/>
    <property type="project" value="TreeGrafter"/>
</dbReference>
<dbReference type="GO" id="GO:0008270">
    <property type="term" value="F:zinc ion binding"/>
    <property type="evidence" value="ECO:0007669"/>
    <property type="project" value="UniProtKB-KW"/>
</dbReference>
<accession>A0AAX7SIX3</accession>
<dbReference type="InterPro" id="IPR057540">
    <property type="entry name" value="Znf_SUZ12"/>
</dbReference>
<dbReference type="AlphaFoldDB" id="A0AAX7SIX3"/>
<feature type="region of interest" description="Disordered" evidence="8">
    <location>
        <begin position="536"/>
        <end position="572"/>
    </location>
</feature>
<dbReference type="PROSITE" id="PS51257">
    <property type="entry name" value="PROKAR_LIPOPROTEIN"/>
    <property type="match status" value="1"/>
</dbReference>
<dbReference type="GO" id="GO:0016586">
    <property type="term" value="C:RSC-type complex"/>
    <property type="evidence" value="ECO:0007669"/>
    <property type="project" value="TreeGrafter"/>
</dbReference>
<organism evidence="11 12">
    <name type="scientific">Astatotilapia calliptera</name>
    <name type="common">Eastern happy</name>
    <name type="synonym">Chromis callipterus</name>
    <dbReference type="NCBI Taxonomy" id="8154"/>
    <lineage>
        <taxon>Eukaryota</taxon>
        <taxon>Metazoa</taxon>
        <taxon>Chordata</taxon>
        <taxon>Craniata</taxon>
        <taxon>Vertebrata</taxon>
        <taxon>Euteleostomi</taxon>
        <taxon>Actinopterygii</taxon>
        <taxon>Neopterygii</taxon>
        <taxon>Teleostei</taxon>
        <taxon>Neoteleostei</taxon>
        <taxon>Acanthomorphata</taxon>
        <taxon>Ovalentaria</taxon>
        <taxon>Cichlomorphae</taxon>
        <taxon>Cichliformes</taxon>
        <taxon>Cichlidae</taxon>
        <taxon>African cichlids</taxon>
        <taxon>Pseudocrenilabrinae</taxon>
        <taxon>Haplochromini</taxon>
        <taxon>Astatotilapia</taxon>
    </lineage>
</organism>
<evidence type="ECO:0000256" key="6">
    <source>
        <dbReference type="ARBA" id="ARBA00023015"/>
    </source>
</evidence>
<dbReference type="Pfam" id="PF09733">
    <property type="entry name" value="VEFS-Box"/>
    <property type="match status" value="1"/>
</dbReference>
<evidence type="ECO:0000256" key="2">
    <source>
        <dbReference type="ARBA" id="ARBA00022723"/>
    </source>
</evidence>
<evidence type="ECO:0000259" key="9">
    <source>
        <dbReference type="Pfam" id="PF09733"/>
    </source>
</evidence>
<evidence type="ECO:0000256" key="5">
    <source>
        <dbReference type="ARBA" id="ARBA00022853"/>
    </source>
</evidence>
<dbReference type="CDD" id="cd21750">
    <property type="entry name" value="ZnB-Zn_SUZ12"/>
    <property type="match status" value="1"/>
</dbReference>
<feature type="domain" description="Polycomb protein VEFS-Box" evidence="9">
    <location>
        <begin position="399"/>
        <end position="520"/>
    </location>
</feature>
<feature type="region of interest" description="Disordered" evidence="8">
    <location>
        <begin position="165"/>
        <end position="187"/>
    </location>
</feature>
<keyword evidence="4" id="KW-0862">Zinc</keyword>
<dbReference type="Ensembl" id="ENSACLT00000091921.1">
    <property type="protein sequence ID" value="ENSACLP00000044452.1"/>
    <property type="gene ID" value="ENSACLG00000006709.2"/>
</dbReference>
<evidence type="ECO:0000259" key="10">
    <source>
        <dbReference type="Pfam" id="PF23320"/>
    </source>
</evidence>
<evidence type="ECO:0000256" key="3">
    <source>
        <dbReference type="ARBA" id="ARBA00022771"/>
    </source>
</evidence>
<dbReference type="CDD" id="cd21551">
    <property type="entry name" value="VEFS-box_SUZ12"/>
    <property type="match status" value="1"/>
</dbReference>
<evidence type="ECO:0008006" key="13">
    <source>
        <dbReference type="Google" id="ProtNLM"/>
    </source>
</evidence>
<reference evidence="11" key="3">
    <citation type="submission" date="2025-09" db="UniProtKB">
        <authorList>
            <consortium name="Ensembl"/>
        </authorList>
    </citation>
    <scope>IDENTIFICATION</scope>
</reference>
<evidence type="ECO:0000313" key="12">
    <source>
        <dbReference type="Proteomes" id="UP000265100"/>
    </source>
</evidence>
<sequence>MPSARNSGHIMSGASCKANGAVYPASSAMMNSVKKPKMEQIQADHELFLQAFEKPTQIYRFLRTRNLIAPIFLHRTLTFMSHRNGRTNARRKTFKVDDMLQTVVKMKGEQDSPSLSSHLQLTFTGFFHKDEKPSQNSENEQNSVSLEVLLVKVCHKKRKDVSCPIKQVPTGKKQVPLNPDSNQTKPGSYPSLLVPSNEFEPSNSHMVKSYSLLFRVSHTGRRDASGLVNGEANENIGRNPTVKPFHALFLTSVSTDIQTKKEQVPCEPRQKLRIFYQFLYNNNTRQQTEARDDLHCPWCTLNCSKLYSLLKHLKLSHSRFIFNYVPHPKGARIDVSINECYDGSYVGNPQDIHSQPGFAFSRNGPVKRTAVTHVLVSRPKRTKPSLSEFLESEDGELEQQRTYVSGHNRLYFHSDSCMPLRPQEMDVDSEDERDPEWLREKTATQLDEFTDVNEGEKEVMKLWNLHVMKHGFIADNQMNQAIMLFVEDRGAHIIRRNLCRNFLLHLVSMHDFNLVSTSTIDRAMARLRQIQEELPEVEVDQQDQNPAGACNGNAITPSGGQQGKRTKSALTD</sequence>
<evidence type="ECO:0000256" key="4">
    <source>
        <dbReference type="ARBA" id="ARBA00022833"/>
    </source>
</evidence>
<evidence type="ECO:0000256" key="8">
    <source>
        <dbReference type="SAM" id="MobiDB-lite"/>
    </source>
</evidence>
<keyword evidence="7" id="KW-0804">Transcription</keyword>
<protein>
    <recommendedName>
        <fullName evidence="13">Polycomb protein VEFS-Box domain-containing protein</fullName>
    </recommendedName>
</protein>
<reference evidence="11" key="2">
    <citation type="submission" date="2025-08" db="UniProtKB">
        <authorList>
            <consortium name="Ensembl"/>
        </authorList>
    </citation>
    <scope>IDENTIFICATION</scope>
</reference>
<comment type="similarity">
    <text evidence="1">Belongs to the VEFS (VRN2-EMF2-FIS2-SU(Z)12) family.</text>
</comment>
<dbReference type="PANTHER" id="PTHR22597">
    <property type="entry name" value="POLYCOMB GROUP PROTEIN"/>
    <property type="match status" value="1"/>
</dbReference>
<feature type="domain" description="Polycomb protein SUZ12-like zinc finger" evidence="10">
    <location>
        <begin position="273"/>
        <end position="340"/>
    </location>
</feature>
<evidence type="ECO:0000256" key="1">
    <source>
        <dbReference type="ARBA" id="ARBA00007416"/>
    </source>
</evidence>
<dbReference type="InterPro" id="IPR019135">
    <property type="entry name" value="Polycomb_protein_VEFS-Box"/>
</dbReference>
<dbReference type="GeneTree" id="ENSGT00390000012364"/>
<dbReference type="Pfam" id="PF23320">
    <property type="entry name" value="Zn_SUZ12"/>
    <property type="match status" value="1"/>
</dbReference>
<dbReference type="GO" id="GO:0006325">
    <property type="term" value="P:chromatin organization"/>
    <property type="evidence" value="ECO:0007669"/>
    <property type="project" value="UniProtKB-KW"/>
</dbReference>
<keyword evidence="3" id="KW-0863">Zinc-finger</keyword>
<keyword evidence="2" id="KW-0479">Metal-binding</keyword>
<proteinExistence type="inferred from homology"/>
<dbReference type="Proteomes" id="UP000265100">
    <property type="component" value="Chromosome 6"/>
</dbReference>
<dbReference type="CDD" id="cd21740">
    <property type="entry name" value="C2_II_SUZ12"/>
    <property type="match status" value="1"/>
</dbReference>